<dbReference type="GO" id="GO:0008270">
    <property type="term" value="F:zinc ion binding"/>
    <property type="evidence" value="ECO:0007669"/>
    <property type="project" value="UniProtKB-KW"/>
</dbReference>
<proteinExistence type="inferred from homology"/>
<comment type="caution">
    <text evidence="9">The sequence shown here is derived from an EMBL/GenBank/DDBJ whole genome shotgun (WGS) entry which is preliminary data.</text>
</comment>
<keyword evidence="5" id="KW-0862">Zinc</keyword>
<evidence type="ECO:0000313" key="10">
    <source>
        <dbReference type="Proteomes" id="UP000241394"/>
    </source>
</evidence>
<dbReference type="Gramene" id="PSR92573">
    <property type="protein sequence ID" value="PSR92573"/>
    <property type="gene ID" value="CEY00_Acc27194"/>
</dbReference>
<gene>
    <name evidence="9" type="ORF">CEY00_Acc27194</name>
</gene>
<name>A0A2R6PJT1_ACTCC</name>
<dbReference type="FunCoup" id="A0A2R6PJT1">
    <property type="interactions" value="36"/>
</dbReference>
<dbReference type="PANTHER" id="PTHR33059:SF84">
    <property type="entry name" value="FCS-LIKE ZINC FINGER 15"/>
    <property type="match status" value="1"/>
</dbReference>
<dbReference type="PROSITE" id="PS51795">
    <property type="entry name" value="ZF_FLZ"/>
    <property type="match status" value="1"/>
</dbReference>
<organism evidence="9 10">
    <name type="scientific">Actinidia chinensis var. chinensis</name>
    <name type="common">Chinese soft-hair kiwi</name>
    <dbReference type="NCBI Taxonomy" id="1590841"/>
    <lineage>
        <taxon>Eukaryota</taxon>
        <taxon>Viridiplantae</taxon>
        <taxon>Streptophyta</taxon>
        <taxon>Embryophyta</taxon>
        <taxon>Tracheophyta</taxon>
        <taxon>Spermatophyta</taxon>
        <taxon>Magnoliopsida</taxon>
        <taxon>eudicotyledons</taxon>
        <taxon>Gunneridae</taxon>
        <taxon>Pentapetalae</taxon>
        <taxon>asterids</taxon>
        <taxon>Ericales</taxon>
        <taxon>Actinidiaceae</taxon>
        <taxon>Actinidia</taxon>
    </lineage>
</organism>
<evidence type="ECO:0000256" key="4">
    <source>
        <dbReference type="ARBA" id="ARBA00022723"/>
    </source>
</evidence>
<dbReference type="PANTHER" id="PTHR33059">
    <property type="entry name" value="FCS-LIKE ZINC FINGER 5"/>
    <property type="match status" value="1"/>
</dbReference>
<protein>
    <recommendedName>
        <fullName evidence="8">FLZ-type domain-containing protein</fullName>
    </recommendedName>
</protein>
<feature type="compositionally biased region" description="Basic residues" evidence="7">
    <location>
        <begin position="118"/>
        <end position="127"/>
    </location>
</feature>
<dbReference type="STRING" id="1590841.A0A2R6PJT1"/>
<keyword evidence="3" id="KW-0963">Cytoplasm</keyword>
<evidence type="ECO:0000259" key="8">
    <source>
        <dbReference type="PROSITE" id="PS51795"/>
    </source>
</evidence>
<dbReference type="AlphaFoldDB" id="A0A2R6PJT1"/>
<evidence type="ECO:0000313" key="9">
    <source>
        <dbReference type="EMBL" id="PSR92573.1"/>
    </source>
</evidence>
<reference evidence="9 10" key="1">
    <citation type="submission" date="2017-07" db="EMBL/GenBank/DDBJ databases">
        <title>An improved, manually edited Actinidia chinensis var. chinensis (kiwifruit) genome highlights the challenges associated with draft genomes and gene prediction in plants.</title>
        <authorList>
            <person name="Pilkington S."/>
            <person name="Crowhurst R."/>
            <person name="Hilario E."/>
            <person name="Nardozza S."/>
            <person name="Fraser L."/>
            <person name="Peng Y."/>
            <person name="Gunaseelan K."/>
            <person name="Simpson R."/>
            <person name="Tahir J."/>
            <person name="Deroles S."/>
            <person name="Templeton K."/>
            <person name="Luo Z."/>
            <person name="Davy M."/>
            <person name="Cheng C."/>
            <person name="Mcneilage M."/>
            <person name="Scaglione D."/>
            <person name="Liu Y."/>
            <person name="Zhang Q."/>
            <person name="Datson P."/>
            <person name="De Silva N."/>
            <person name="Gardiner S."/>
            <person name="Bassett H."/>
            <person name="Chagne D."/>
            <person name="Mccallum J."/>
            <person name="Dzierzon H."/>
            <person name="Deng C."/>
            <person name="Wang Y.-Y."/>
            <person name="Barron N."/>
            <person name="Manako K."/>
            <person name="Bowen J."/>
            <person name="Foster T."/>
            <person name="Erridge Z."/>
            <person name="Tiffin H."/>
            <person name="Waite C."/>
            <person name="Davies K."/>
            <person name="Grierson E."/>
            <person name="Laing W."/>
            <person name="Kirk R."/>
            <person name="Chen X."/>
            <person name="Wood M."/>
            <person name="Montefiori M."/>
            <person name="Brummell D."/>
            <person name="Schwinn K."/>
            <person name="Catanach A."/>
            <person name="Fullerton C."/>
            <person name="Li D."/>
            <person name="Meiyalaghan S."/>
            <person name="Nieuwenhuizen N."/>
            <person name="Read N."/>
            <person name="Prakash R."/>
            <person name="Hunter D."/>
            <person name="Zhang H."/>
            <person name="Mckenzie M."/>
            <person name="Knabel M."/>
            <person name="Harris A."/>
            <person name="Allan A."/>
            <person name="Chen A."/>
            <person name="Janssen B."/>
            <person name="Plunkett B."/>
            <person name="Dwamena C."/>
            <person name="Voogd C."/>
            <person name="Leif D."/>
            <person name="Lafferty D."/>
            <person name="Souleyre E."/>
            <person name="Varkonyi-Gasic E."/>
            <person name="Gambi F."/>
            <person name="Hanley J."/>
            <person name="Yao J.-L."/>
            <person name="Cheung J."/>
            <person name="David K."/>
            <person name="Warren B."/>
            <person name="Marsh K."/>
            <person name="Snowden K."/>
            <person name="Lin-Wang K."/>
            <person name="Brian L."/>
            <person name="Martinez-Sanchez M."/>
            <person name="Wang M."/>
            <person name="Ileperuma N."/>
            <person name="Macnee N."/>
            <person name="Campin R."/>
            <person name="Mcatee P."/>
            <person name="Drummond R."/>
            <person name="Espley R."/>
            <person name="Ireland H."/>
            <person name="Wu R."/>
            <person name="Atkinson R."/>
            <person name="Karunairetnam S."/>
            <person name="Bulley S."/>
            <person name="Chunkath S."/>
            <person name="Hanley Z."/>
            <person name="Storey R."/>
            <person name="Thrimawithana A."/>
            <person name="Thomson S."/>
            <person name="David C."/>
            <person name="Testolin R."/>
        </authorList>
    </citation>
    <scope>NUCLEOTIDE SEQUENCE [LARGE SCALE GENOMIC DNA]</scope>
    <source>
        <strain evidence="10">cv. Red5</strain>
        <tissue evidence="9">Young leaf</tissue>
    </source>
</reference>
<reference evidence="10" key="2">
    <citation type="journal article" date="2018" name="BMC Genomics">
        <title>A manually annotated Actinidia chinensis var. chinensis (kiwifruit) genome highlights the challenges associated with draft genomes and gene prediction in plants.</title>
        <authorList>
            <person name="Pilkington S.M."/>
            <person name="Crowhurst R."/>
            <person name="Hilario E."/>
            <person name="Nardozza S."/>
            <person name="Fraser L."/>
            <person name="Peng Y."/>
            <person name="Gunaseelan K."/>
            <person name="Simpson R."/>
            <person name="Tahir J."/>
            <person name="Deroles S.C."/>
            <person name="Templeton K."/>
            <person name="Luo Z."/>
            <person name="Davy M."/>
            <person name="Cheng C."/>
            <person name="McNeilage M."/>
            <person name="Scaglione D."/>
            <person name="Liu Y."/>
            <person name="Zhang Q."/>
            <person name="Datson P."/>
            <person name="De Silva N."/>
            <person name="Gardiner S.E."/>
            <person name="Bassett H."/>
            <person name="Chagne D."/>
            <person name="McCallum J."/>
            <person name="Dzierzon H."/>
            <person name="Deng C."/>
            <person name="Wang Y.Y."/>
            <person name="Barron L."/>
            <person name="Manako K."/>
            <person name="Bowen J."/>
            <person name="Foster T.M."/>
            <person name="Erridge Z.A."/>
            <person name="Tiffin H."/>
            <person name="Waite C.N."/>
            <person name="Davies K.M."/>
            <person name="Grierson E.P."/>
            <person name="Laing W.A."/>
            <person name="Kirk R."/>
            <person name="Chen X."/>
            <person name="Wood M."/>
            <person name="Montefiori M."/>
            <person name="Brummell D.A."/>
            <person name="Schwinn K.E."/>
            <person name="Catanach A."/>
            <person name="Fullerton C."/>
            <person name="Li D."/>
            <person name="Meiyalaghan S."/>
            <person name="Nieuwenhuizen N."/>
            <person name="Read N."/>
            <person name="Prakash R."/>
            <person name="Hunter D."/>
            <person name="Zhang H."/>
            <person name="McKenzie M."/>
            <person name="Knabel M."/>
            <person name="Harris A."/>
            <person name="Allan A.C."/>
            <person name="Gleave A."/>
            <person name="Chen A."/>
            <person name="Janssen B.J."/>
            <person name="Plunkett B."/>
            <person name="Ampomah-Dwamena C."/>
            <person name="Voogd C."/>
            <person name="Leif D."/>
            <person name="Lafferty D."/>
            <person name="Souleyre E.J.F."/>
            <person name="Varkonyi-Gasic E."/>
            <person name="Gambi F."/>
            <person name="Hanley J."/>
            <person name="Yao J.L."/>
            <person name="Cheung J."/>
            <person name="David K.M."/>
            <person name="Warren B."/>
            <person name="Marsh K."/>
            <person name="Snowden K.C."/>
            <person name="Lin-Wang K."/>
            <person name="Brian L."/>
            <person name="Martinez-Sanchez M."/>
            <person name="Wang M."/>
            <person name="Ileperuma N."/>
            <person name="Macnee N."/>
            <person name="Campin R."/>
            <person name="McAtee P."/>
            <person name="Drummond R.S.M."/>
            <person name="Espley R.V."/>
            <person name="Ireland H.S."/>
            <person name="Wu R."/>
            <person name="Atkinson R.G."/>
            <person name="Karunairetnam S."/>
            <person name="Bulley S."/>
            <person name="Chunkath S."/>
            <person name="Hanley Z."/>
            <person name="Storey R."/>
            <person name="Thrimawithana A.H."/>
            <person name="Thomson S."/>
            <person name="David C."/>
            <person name="Testolin R."/>
            <person name="Huang H."/>
            <person name="Hellens R.P."/>
            <person name="Schaffer R.J."/>
        </authorList>
    </citation>
    <scope>NUCLEOTIDE SEQUENCE [LARGE SCALE GENOMIC DNA]</scope>
    <source>
        <strain evidence="10">cv. Red5</strain>
    </source>
</reference>
<evidence type="ECO:0000256" key="6">
    <source>
        <dbReference type="PROSITE-ProRule" id="PRU01131"/>
    </source>
</evidence>
<dbReference type="OMA" id="RCEHILT"/>
<dbReference type="EMBL" id="NKQK01000024">
    <property type="protein sequence ID" value="PSR92573.1"/>
    <property type="molecule type" value="Genomic_DNA"/>
</dbReference>
<sequence>MVGLSIVLEYSQPKGVVTNKNHPQVINKSIIFKPSLSPPQPLTAAAGFLDRCFLCTQKLLPGKDIYMYKGDRAFCSVECRCRQILMDEEQSITTPNSNGVYKKREINCSLASSASSSRNRKGTRKRANGFFAY</sequence>
<comment type="subcellular location">
    <subcellularLocation>
        <location evidence="1">Cytoplasm</location>
    </subcellularLocation>
</comment>
<accession>A0A2R6PJT1</accession>
<feature type="region of interest" description="Disordered" evidence="7">
    <location>
        <begin position="112"/>
        <end position="133"/>
    </location>
</feature>
<dbReference type="InParanoid" id="A0A2R6PJT1"/>
<dbReference type="Proteomes" id="UP000241394">
    <property type="component" value="Chromosome LG24"/>
</dbReference>
<comment type="similarity">
    <text evidence="2">Belongs to the FLZ family.</text>
</comment>
<evidence type="ECO:0000256" key="2">
    <source>
        <dbReference type="ARBA" id="ARBA00009374"/>
    </source>
</evidence>
<keyword evidence="10" id="KW-1185">Reference proteome</keyword>
<evidence type="ECO:0000256" key="7">
    <source>
        <dbReference type="SAM" id="MobiDB-lite"/>
    </source>
</evidence>
<dbReference type="Pfam" id="PF04570">
    <property type="entry name" value="zf-FLZ"/>
    <property type="match status" value="1"/>
</dbReference>
<evidence type="ECO:0000256" key="5">
    <source>
        <dbReference type="ARBA" id="ARBA00022771"/>
    </source>
</evidence>
<dbReference type="OrthoDB" id="1926521at2759"/>
<evidence type="ECO:0000256" key="1">
    <source>
        <dbReference type="ARBA" id="ARBA00004496"/>
    </source>
</evidence>
<dbReference type="GO" id="GO:0005737">
    <property type="term" value="C:cytoplasm"/>
    <property type="evidence" value="ECO:0007669"/>
    <property type="project" value="UniProtKB-SubCell"/>
</dbReference>
<evidence type="ECO:0000256" key="3">
    <source>
        <dbReference type="ARBA" id="ARBA00022490"/>
    </source>
</evidence>
<feature type="zinc finger region" description="FLZ-type" evidence="6">
    <location>
        <begin position="47"/>
        <end position="91"/>
    </location>
</feature>
<keyword evidence="5" id="KW-0863">Zinc-finger</keyword>
<dbReference type="InterPro" id="IPR007650">
    <property type="entry name" value="Zf-FLZ_dom"/>
</dbReference>
<keyword evidence="4" id="KW-0479">Metal-binding</keyword>
<feature type="domain" description="FLZ-type" evidence="8">
    <location>
        <begin position="47"/>
        <end position="91"/>
    </location>
</feature>